<name>A0AAE1G0S6_PETCI</name>
<keyword evidence="4" id="KW-1185">Reference proteome</keyword>
<evidence type="ECO:0000259" key="2">
    <source>
        <dbReference type="Pfam" id="PF01498"/>
    </source>
</evidence>
<gene>
    <name evidence="3" type="ORF">Pcinc_011459</name>
</gene>
<dbReference type="GO" id="GO:0006313">
    <property type="term" value="P:DNA transposition"/>
    <property type="evidence" value="ECO:0007669"/>
    <property type="project" value="InterPro"/>
</dbReference>
<evidence type="ECO:0000313" key="4">
    <source>
        <dbReference type="Proteomes" id="UP001286313"/>
    </source>
</evidence>
<organism evidence="3 4">
    <name type="scientific">Petrolisthes cinctipes</name>
    <name type="common">Flat porcelain crab</name>
    <dbReference type="NCBI Taxonomy" id="88211"/>
    <lineage>
        <taxon>Eukaryota</taxon>
        <taxon>Metazoa</taxon>
        <taxon>Ecdysozoa</taxon>
        <taxon>Arthropoda</taxon>
        <taxon>Crustacea</taxon>
        <taxon>Multicrustacea</taxon>
        <taxon>Malacostraca</taxon>
        <taxon>Eumalacostraca</taxon>
        <taxon>Eucarida</taxon>
        <taxon>Decapoda</taxon>
        <taxon>Pleocyemata</taxon>
        <taxon>Anomura</taxon>
        <taxon>Galatheoidea</taxon>
        <taxon>Porcellanidae</taxon>
        <taxon>Petrolisthes</taxon>
    </lineage>
</organism>
<accession>A0AAE1G0S6</accession>
<dbReference type="InterPro" id="IPR036397">
    <property type="entry name" value="RNaseH_sf"/>
</dbReference>
<dbReference type="EMBL" id="JAWQEG010000903">
    <property type="protein sequence ID" value="KAK3884248.1"/>
    <property type="molecule type" value="Genomic_DNA"/>
</dbReference>
<proteinExistence type="predicted"/>
<evidence type="ECO:0000256" key="1">
    <source>
        <dbReference type="ARBA" id="ARBA00004123"/>
    </source>
</evidence>
<comment type="subcellular location">
    <subcellularLocation>
        <location evidence="1">Nucleus</location>
    </subcellularLocation>
</comment>
<dbReference type="PANTHER" id="PTHR46068:SF1">
    <property type="entry name" value="TRANSPOSASE IS30-LIKE HTH DOMAIN-CONTAINING PROTEIN"/>
    <property type="match status" value="1"/>
</dbReference>
<dbReference type="AlphaFoldDB" id="A0AAE1G0S6"/>
<sequence length="264" mass="30455">MIRSFREGDFVTARQDQHNFAISTHKDMGGRGRARQLHNPRTWANRPEVIARRGMMVGLREAGHSVSEVARQMGISRATAQLWLHRFEREGHVKTRPRSGRPRVLSAEQDGRIMEEIRACPKSSATELTRQLDLQCHPSTTRRHIREGGLDCYVPAVKETLTEVNREGRLRFAQENIHHGIDFSRKVIFTDEKTFTSVASSERVCWRPRNTRYKREHICEKTRSGRVSVSVHGWMWYGGVGSYAASSTREVIEWWDKGSKTFVI</sequence>
<dbReference type="InterPro" id="IPR002492">
    <property type="entry name" value="Transposase_Tc1-like"/>
</dbReference>
<dbReference type="SUPFAM" id="SSF46689">
    <property type="entry name" value="Homeodomain-like"/>
    <property type="match status" value="1"/>
</dbReference>
<comment type="caution">
    <text evidence="3">The sequence shown here is derived from an EMBL/GenBank/DDBJ whole genome shotgun (WGS) entry which is preliminary data.</text>
</comment>
<dbReference type="Pfam" id="PF01498">
    <property type="entry name" value="HTH_Tnp_Tc3_2"/>
    <property type="match status" value="1"/>
</dbReference>
<dbReference type="GO" id="GO:0005634">
    <property type="term" value="C:nucleus"/>
    <property type="evidence" value="ECO:0007669"/>
    <property type="project" value="UniProtKB-SubCell"/>
</dbReference>
<dbReference type="GO" id="GO:0015074">
    <property type="term" value="P:DNA integration"/>
    <property type="evidence" value="ECO:0007669"/>
    <property type="project" value="InterPro"/>
</dbReference>
<dbReference type="InterPro" id="IPR009057">
    <property type="entry name" value="Homeodomain-like_sf"/>
</dbReference>
<protein>
    <recommendedName>
        <fullName evidence="2">Transposase Tc1-like domain-containing protein</fullName>
    </recommendedName>
</protein>
<dbReference type="GO" id="GO:0003677">
    <property type="term" value="F:DNA binding"/>
    <property type="evidence" value="ECO:0007669"/>
    <property type="project" value="InterPro"/>
</dbReference>
<dbReference type="Pfam" id="PF13551">
    <property type="entry name" value="HTH_29"/>
    <property type="match status" value="1"/>
</dbReference>
<dbReference type="Gene3D" id="1.10.10.10">
    <property type="entry name" value="Winged helix-like DNA-binding domain superfamily/Winged helix DNA-binding domain"/>
    <property type="match status" value="1"/>
</dbReference>
<dbReference type="Proteomes" id="UP001286313">
    <property type="component" value="Unassembled WGS sequence"/>
</dbReference>
<feature type="domain" description="Transposase Tc1-like" evidence="2">
    <location>
        <begin position="112"/>
        <end position="177"/>
    </location>
</feature>
<dbReference type="PANTHER" id="PTHR46068">
    <property type="entry name" value="PROTEIN CBG27172"/>
    <property type="match status" value="1"/>
</dbReference>
<evidence type="ECO:0000313" key="3">
    <source>
        <dbReference type="EMBL" id="KAK3884248.1"/>
    </source>
</evidence>
<dbReference type="InterPro" id="IPR036388">
    <property type="entry name" value="WH-like_DNA-bd_sf"/>
</dbReference>
<dbReference type="Gene3D" id="3.30.420.10">
    <property type="entry name" value="Ribonuclease H-like superfamily/Ribonuclease H"/>
    <property type="match status" value="1"/>
</dbReference>
<reference evidence="3" key="1">
    <citation type="submission" date="2023-10" db="EMBL/GenBank/DDBJ databases">
        <title>Genome assemblies of two species of porcelain crab, Petrolisthes cinctipes and Petrolisthes manimaculis (Anomura: Porcellanidae).</title>
        <authorList>
            <person name="Angst P."/>
        </authorList>
    </citation>
    <scope>NUCLEOTIDE SEQUENCE</scope>
    <source>
        <strain evidence="3">PB745_01</strain>
        <tissue evidence="3">Gill</tissue>
    </source>
</reference>